<sequence length="211" mass="22875">MDDVESDDDIEVVIALSVLPLLPSCLLWLTSPPRLLLQVFDEADLGEFRRATGAHCMALAFAVNAHAAHAAMRAATRSMCVAVDEQQQQQQQAACVVKWMSISSRLQQHEQQAAGVLQYRLQQAGGVVQWMSSNSSSSRLQWMSSSSSNRLQAATGCRCGAVDEQQQQQQQQAAASAATAAAAACTCGQVDEHHHQQEQQQQPAGVMLCRL</sequence>
<organism evidence="2 3">
    <name type="scientific">Haematococcus lacustris</name>
    <name type="common">Green alga</name>
    <name type="synonym">Haematococcus pluvialis</name>
    <dbReference type="NCBI Taxonomy" id="44745"/>
    <lineage>
        <taxon>Eukaryota</taxon>
        <taxon>Viridiplantae</taxon>
        <taxon>Chlorophyta</taxon>
        <taxon>core chlorophytes</taxon>
        <taxon>Chlorophyceae</taxon>
        <taxon>CS clade</taxon>
        <taxon>Chlamydomonadales</taxon>
        <taxon>Haematococcaceae</taxon>
        <taxon>Haematococcus</taxon>
    </lineage>
</organism>
<comment type="caution">
    <text evidence="2">The sequence shown here is derived from an EMBL/GenBank/DDBJ whole genome shotgun (WGS) entry which is preliminary data.</text>
</comment>
<evidence type="ECO:0000313" key="3">
    <source>
        <dbReference type="Proteomes" id="UP000485058"/>
    </source>
</evidence>
<keyword evidence="1" id="KW-0472">Membrane</keyword>
<accession>A0A699YHA9</accession>
<evidence type="ECO:0000256" key="1">
    <source>
        <dbReference type="SAM" id="Phobius"/>
    </source>
</evidence>
<proteinExistence type="predicted"/>
<keyword evidence="3" id="KW-1185">Reference proteome</keyword>
<evidence type="ECO:0000313" key="2">
    <source>
        <dbReference type="EMBL" id="GFH09590.1"/>
    </source>
</evidence>
<keyword evidence="1" id="KW-0812">Transmembrane</keyword>
<reference evidence="2 3" key="1">
    <citation type="submission" date="2020-02" db="EMBL/GenBank/DDBJ databases">
        <title>Draft genome sequence of Haematococcus lacustris strain NIES-144.</title>
        <authorList>
            <person name="Morimoto D."/>
            <person name="Nakagawa S."/>
            <person name="Yoshida T."/>
            <person name="Sawayama S."/>
        </authorList>
    </citation>
    <scope>NUCLEOTIDE SEQUENCE [LARGE SCALE GENOMIC DNA]</scope>
    <source>
        <strain evidence="2 3">NIES-144</strain>
    </source>
</reference>
<keyword evidence="1" id="KW-1133">Transmembrane helix</keyword>
<protein>
    <submittedName>
        <fullName evidence="2">Uncharacterized protein</fullName>
    </submittedName>
</protein>
<feature type="transmembrane region" description="Helical" evidence="1">
    <location>
        <begin position="12"/>
        <end position="30"/>
    </location>
</feature>
<gene>
    <name evidence="2" type="ORF">HaLaN_04766</name>
</gene>
<name>A0A699YHA9_HAELA</name>
<dbReference type="EMBL" id="BLLF01000246">
    <property type="protein sequence ID" value="GFH09590.1"/>
    <property type="molecule type" value="Genomic_DNA"/>
</dbReference>
<dbReference type="AlphaFoldDB" id="A0A699YHA9"/>
<dbReference type="Proteomes" id="UP000485058">
    <property type="component" value="Unassembled WGS sequence"/>
</dbReference>